<dbReference type="Pfam" id="PF02682">
    <property type="entry name" value="CT_C_D"/>
    <property type="match status" value="1"/>
</dbReference>
<accession>C8NN22</accession>
<sequence>MWRCVVLARPCGDQAVLIDLLREDAEAVRGTVLDAVLSLHRVLTAQQVPGIIDMIPAAQTLLVTLDTRQISPARFVEILDAITLLPASTGGGVTRETVEIPVLYDGPDLAAVAELAGLTVAGLIRAHTETVWTAAFGGFAPGFYYLVPRGDRRLPDIPRRDQPRTKIPPGSVALAGEFSAVYPQPSPGGWQLLGTTDIPMWDVDRWQPSLLQAGDTVRFVEVTP</sequence>
<proteinExistence type="predicted"/>
<feature type="domain" description="Carboxyltransferase" evidence="4">
    <location>
        <begin position="6"/>
        <end position="211"/>
    </location>
</feature>
<dbReference type="Gene3D" id="3.30.1360.40">
    <property type="match status" value="1"/>
</dbReference>
<dbReference type="KEGG" id="cef:CE1065"/>
<dbReference type="SMART" id="SM00796">
    <property type="entry name" value="AHS1"/>
    <property type="match status" value="1"/>
</dbReference>
<dbReference type="InterPro" id="IPR003833">
    <property type="entry name" value="CT_C_D"/>
</dbReference>
<name>Q8FQQ4_COREF</name>
<evidence type="ECO:0000313" key="5">
    <source>
        <dbReference type="EMBL" id="BAC17875.1"/>
    </source>
</evidence>
<dbReference type="STRING" id="196164.gene:10741473"/>
<keyword evidence="2" id="KW-0378">Hydrolase</keyword>
<keyword evidence="1" id="KW-0547">Nucleotide-binding</keyword>
<dbReference type="PANTHER" id="PTHR34698">
    <property type="entry name" value="5-OXOPROLINASE SUBUNIT B"/>
    <property type="match status" value="1"/>
</dbReference>
<dbReference type="SUPFAM" id="SSF160467">
    <property type="entry name" value="PH0987 N-terminal domain-like"/>
    <property type="match status" value="1"/>
</dbReference>
<dbReference type="PANTHER" id="PTHR34698:SF2">
    <property type="entry name" value="5-OXOPROLINASE SUBUNIT B"/>
    <property type="match status" value="1"/>
</dbReference>
<keyword evidence="3" id="KW-0067">ATP-binding</keyword>
<organism evidence="5 6">
    <name type="scientific">Corynebacterium efficiens (strain DSM 44549 / YS-314 / AJ 12310 / JCM 11189 / NBRC 100395)</name>
    <dbReference type="NCBI Taxonomy" id="196164"/>
    <lineage>
        <taxon>Bacteria</taxon>
        <taxon>Bacillati</taxon>
        <taxon>Actinomycetota</taxon>
        <taxon>Actinomycetes</taxon>
        <taxon>Mycobacteriales</taxon>
        <taxon>Corynebacteriaceae</taxon>
        <taxon>Corynebacterium</taxon>
    </lineage>
</organism>
<dbReference type="eggNOG" id="COG2049">
    <property type="taxonomic scope" value="Bacteria"/>
</dbReference>
<dbReference type="AlphaFoldDB" id="Q8FQQ4"/>
<evidence type="ECO:0000256" key="3">
    <source>
        <dbReference type="ARBA" id="ARBA00022840"/>
    </source>
</evidence>
<keyword evidence="6" id="KW-1185">Reference proteome</keyword>
<dbReference type="EMBL" id="BA000035">
    <property type="protein sequence ID" value="BAC17875.1"/>
    <property type="molecule type" value="Genomic_DNA"/>
</dbReference>
<dbReference type="InterPro" id="IPR029000">
    <property type="entry name" value="Cyclophilin-like_dom_sf"/>
</dbReference>
<dbReference type="Proteomes" id="UP000001409">
    <property type="component" value="Chromosome"/>
</dbReference>
<dbReference type="InterPro" id="IPR010016">
    <property type="entry name" value="PxpB"/>
</dbReference>
<protein>
    <recommendedName>
        <fullName evidence="4">Carboxyltransferase domain-containing protein</fullName>
    </recommendedName>
</protein>
<evidence type="ECO:0000313" key="6">
    <source>
        <dbReference type="Proteomes" id="UP000001409"/>
    </source>
</evidence>
<evidence type="ECO:0000256" key="2">
    <source>
        <dbReference type="ARBA" id="ARBA00022801"/>
    </source>
</evidence>
<accession>Q8FQQ4</accession>
<dbReference type="SUPFAM" id="SSF50891">
    <property type="entry name" value="Cyclophilin-like"/>
    <property type="match status" value="1"/>
</dbReference>
<dbReference type="GO" id="GO:0016787">
    <property type="term" value="F:hydrolase activity"/>
    <property type="evidence" value="ECO:0007669"/>
    <property type="project" value="UniProtKB-KW"/>
</dbReference>
<dbReference type="Gene3D" id="2.40.100.10">
    <property type="entry name" value="Cyclophilin-like"/>
    <property type="match status" value="1"/>
</dbReference>
<evidence type="ECO:0000256" key="1">
    <source>
        <dbReference type="ARBA" id="ARBA00022741"/>
    </source>
</evidence>
<dbReference type="GO" id="GO:0005524">
    <property type="term" value="F:ATP binding"/>
    <property type="evidence" value="ECO:0007669"/>
    <property type="project" value="UniProtKB-KW"/>
</dbReference>
<reference evidence="5 6" key="1">
    <citation type="journal article" date="2003" name="Genome Res.">
        <title>Comparative complete genome sequence analysis of the amino acid replacements responsible for the thermostability of Corynebacterium efficiens.</title>
        <authorList>
            <person name="Nishio Y."/>
            <person name="Nakamura Y."/>
            <person name="Kawarabayasi Y."/>
            <person name="Usuda Y."/>
            <person name="Kimura E."/>
            <person name="Sugimoto S."/>
            <person name="Matsui K."/>
            <person name="Yamagishi A."/>
            <person name="Kikuchi H."/>
            <person name="Ikeo K."/>
            <person name="Gojobori T."/>
        </authorList>
    </citation>
    <scope>NUCLEOTIDE SEQUENCE [LARGE SCALE GENOMIC DNA]</scope>
    <source>
        <strain evidence="6">DSM 44549 / YS-314 / AJ 12310 / JCM 11189 / NBRC 100395</strain>
    </source>
</reference>
<dbReference type="HOGENOM" id="CLU_020207_0_1_11"/>
<evidence type="ECO:0000259" key="4">
    <source>
        <dbReference type="SMART" id="SM00796"/>
    </source>
</evidence>
<dbReference type="OrthoDB" id="9768696at2"/>